<comment type="caution">
    <text evidence="2">The sequence shown here is derived from an EMBL/GenBank/DDBJ whole genome shotgun (WGS) entry which is preliminary data.</text>
</comment>
<reference evidence="2" key="1">
    <citation type="journal article" date="2015" name="Nature">
        <title>Complex archaea that bridge the gap between prokaryotes and eukaryotes.</title>
        <authorList>
            <person name="Spang A."/>
            <person name="Saw J.H."/>
            <person name="Jorgensen S.L."/>
            <person name="Zaremba-Niedzwiedzka K."/>
            <person name="Martijn J."/>
            <person name="Lind A.E."/>
            <person name="van Eijk R."/>
            <person name="Schleper C."/>
            <person name="Guy L."/>
            <person name="Ettema T.J."/>
        </authorList>
    </citation>
    <scope>NUCLEOTIDE SEQUENCE</scope>
</reference>
<name>A0A0F9FA00_9ZZZZ</name>
<keyword evidence="1" id="KW-0472">Membrane</keyword>
<dbReference type="AlphaFoldDB" id="A0A0F9FA00"/>
<evidence type="ECO:0000313" key="2">
    <source>
        <dbReference type="EMBL" id="KKL83088.1"/>
    </source>
</evidence>
<gene>
    <name evidence="2" type="ORF">LCGC14_1978260</name>
</gene>
<evidence type="ECO:0000256" key="1">
    <source>
        <dbReference type="SAM" id="Phobius"/>
    </source>
</evidence>
<organism evidence="2">
    <name type="scientific">marine sediment metagenome</name>
    <dbReference type="NCBI Taxonomy" id="412755"/>
    <lineage>
        <taxon>unclassified sequences</taxon>
        <taxon>metagenomes</taxon>
        <taxon>ecological metagenomes</taxon>
    </lineage>
</organism>
<accession>A0A0F9FA00</accession>
<proteinExistence type="predicted"/>
<keyword evidence="1" id="KW-1133">Transmembrane helix</keyword>
<protein>
    <submittedName>
        <fullName evidence="2">Uncharacterized protein</fullName>
    </submittedName>
</protein>
<feature type="transmembrane region" description="Helical" evidence="1">
    <location>
        <begin position="6"/>
        <end position="25"/>
    </location>
</feature>
<sequence>MNETIWMFIIGLSVGILITAGFFMLEHDVYFEGTGCDLIRPQKSCLEICESIYETQIKDLKEQIEWLEDVADISGDTWREGDCGIEIWRQQEEEGIVPFEVWKKSGGR</sequence>
<dbReference type="EMBL" id="LAZR01022086">
    <property type="protein sequence ID" value="KKL83088.1"/>
    <property type="molecule type" value="Genomic_DNA"/>
</dbReference>
<keyword evidence="1" id="KW-0812">Transmembrane</keyword>